<accession>A0A813W9T8</accession>
<dbReference type="Gene3D" id="3.30.40.10">
    <property type="entry name" value="Zinc/RING finger domain, C3HC4 (zinc finger)"/>
    <property type="match status" value="1"/>
</dbReference>
<protein>
    <recommendedName>
        <fullName evidence="5">RING-type domain-containing protein</fullName>
    </recommendedName>
</protein>
<reference evidence="6" key="1">
    <citation type="submission" date="2021-02" db="EMBL/GenBank/DDBJ databases">
        <authorList>
            <person name="Nowell W R."/>
        </authorList>
    </citation>
    <scope>NUCLEOTIDE SEQUENCE</scope>
</reference>
<dbReference type="SUPFAM" id="SSF57850">
    <property type="entry name" value="RING/U-box"/>
    <property type="match status" value="1"/>
</dbReference>
<dbReference type="GO" id="GO:0008270">
    <property type="term" value="F:zinc ion binding"/>
    <property type="evidence" value="ECO:0007669"/>
    <property type="project" value="UniProtKB-KW"/>
</dbReference>
<dbReference type="PROSITE" id="PS00518">
    <property type="entry name" value="ZF_RING_1"/>
    <property type="match status" value="1"/>
</dbReference>
<sequence length="160" mass="18232">MEQHNPTEFKATQTSSRQQLNDELDRSCPICLQLFDDDQCRQTVTSCNHSFCSNCLQRTLQIKPFCPLCCQYQNQGNHNNQSLESSQLDQNTPWNLEVVRALFSEETTDENGHVMRNVLLSNGESTNIHFSRAAQINISPSTNLIINGKRIQNPSDCNQQ</sequence>
<dbReference type="Pfam" id="PF13639">
    <property type="entry name" value="zf-RING_2"/>
    <property type="match status" value="1"/>
</dbReference>
<dbReference type="AlphaFoldDB" id="A0A813W9T8"/>
<dbReference type="InterPro" id="IPR013083">
    <property type="entry name" value="Znf_RING/FYVE/PHD"/>
</dbReference>
<dbReference type="InterPro" id="IPR001841">
    <property type="entry name" value="Znf_RING"/>
</dbReference>
<dbReference type="Proteomes" id="UP000663845">
    <property type="component" value="Unassembled WGS sequence"/>
</dbReference>
<evidence type="ECO:0000259" key="5">
    <source>
        <dbReference type="PROSITE" id="PS50089"/>
    </source>
</evidence>
<evidence type="ECO:0000256" key="2">
    <source>
        <dbReference type="ARBA" id="ARBA00022771"/>
    </source>
</evidence>
<evidence type="ECO:0000256" key="1">
    <source>
        <dbReference type="ARBA" id="ARBA00022723"/>
    </source>
</evidence>
<name>A0A813W9T8_9BILA</name>
<dbReference type="SMART" id="SM00184">
    <property type="entry name" value="RING"/>
    <property type="match status" value="1"/>
</dbReference>
<evidence type="ECO:0000256" key="3">
    <source>
        <dbReference type="ARBA" id="ARBA00022833"/>
    </source>
</evidence>
<evidence type="ECO:0000256" key="4">
    <source>
        <dbReference type="PROSITE-ProRule" id="PRU00175"/>
    </source>
</evidence>
<feature type="domain" description="RING-type" evidence="5">
    <location>
        <begin position="28"/>
        <end position="69"/>
    </location>
</feature>
<keyword evidence="3" id="KW-0862">Zinc</keyword>
<dbReference type="EMBL" id="CAJNOG010000053">
    <property type="protein sequence ID" value="CAF0852885.1"/>
    <property type="molecule type" value="Genomic_DNA"/>
</dbReference>
<evidence type="ECO:0000313" key="6">
    <source>
        <dbReference type="EMBL" id="CAF0852885.1"/>
    </source>
</evidence>
<keyword evidence="1" id="KW-0479">Metal-binding</keyword>
<dbReference type="InterPro" id="IPR017907">
    <property type="entry name" value="Znf_RING_CS"/>
</dbReference>
<comment type="caution">
    <text evidence="6">The sequence shown here is derived from an EMBL/GenBank/DDBJ whole genome shotgun (WGS) entry which is preliminary data.</text>
</comment>
<dbReference type="PROSITE" id="PS50089">
    <property type="entry name" value="ZF_RING_2"/>
    <property type="match status" value="1"/>
</dbReference>
<keyword evidence="2 4" id="KW-0863">Zinc-finger</keyword>
<evidence type="ECO:0000313" key="7">
    <source>
        <dbReference type="Proteomes" id="UP000663845"/>
    </source>
</evidence>
<proteinExistence type="predicted"/>
<organism evidence="6 7">
    <name type="scientific">Adineta steineri</name>
    <dbReference type="NCBI Taxonomy" id="433720"/>
    <lineage>
        <taxon>Eukaryota</taxon>
        <taxon>Metazoa</taxon>
        <taxon>Spiralia</taxon>
        <taxon>Gnathifera</taxon>
        <taxon>Rotifera</taxon>
        <taxon>Eurotatoria</taxon>
        <taxon>Bdelloidea</taxon>
        <taxon>Adinetida</taxon>
        <taxon>Adinetidae</taxon>
        <taxon>Adineta</taxon>
    </lineage>
</organism>
<gene>
    <name evidence="6" type="ORF">JYZ213_LOCUS8000</name>
</gene>